<dbReference type="CDD" id="cd04301">
    <property type="entry name" value="NAT_SF"/>
    <property type="match status" value="1"/>
</dbReference>
<dbReference type="Proteomes" id="UP000777438">
    <property type="component" value="Unassembled WGS sequence"/>
</dbReference>
<dbReference type="InterPro" id="IPR016181">
    <property type="entry name" value="Acyl_CoA_acyltransferase"/>
</dbReference>
<organism evidence="2 3">
    <name type="scientific">Thelonectria olida</name>
    <dbReference type="NCBI Taxonomy" id="1576542"/>
    <lineage>
        <taxon>Eukaryota</taxon>
        <taxon>Fungi</taxon>
        <taxon>Dikarya</taxon>
        <taxon>Ascomycota</taxon>
        <taxon>Pezizomycotina</taxon>
        <taxon>Sordariomycetes</taxon>
        <taxon>Hypocreomycetidae</taxon>
        <taxon>Hypocreales</taxon>
        <taxon>Nectriaceae</taxon>
        <taxon>Thelonectria</taxon>
    </lineage>
</organism>
<accession>A0A9P9AIT9</accession>
<feature type="domain" description="N-acetyltransferase" evidence="1">
    <location>
        <begin position="70"/>
        <end position="219"/>
    </location>
</feature>
<gene>
    <name evidence="2" type="ORF">B0T10DRAFT_131235</name>
</gene>
<dbReference type="InterPro" id="IPR000182">
    <property type="entry name" value="GNAT_dom"/>
</dbReference>
<protein>
    <recommendedName>
        <fullName evidence="1">N-acetyltransferase domain-containing protein</fullName>
    </recommendedName>
</protein>
<dbReference type="OrthoDB" id="41532at2759"/>
<reference evidence="2 3" key="1">
    <citation type="journal article" date="2021" name="Nat. Commun.">
        <title>Genetic determinants of endophytism in the Arabidopsis root mycobiome.</title>
        <authorList>
            <person name="Mesny F."/>
            <person name="Miyauchi S."/>
            <person name="Thiergart T."/>
            <person name="Pickel B."/>
            <person name="Atanasova L."/>
            <person name="Karlsson M."/>
            <person name="Huettel B."/>
            <person name="Barry K.W."/>
            <person name="Haridas S."/>
            <person name="Chen C."/>
            <person name="Bauer D."/>
            <person name="Andreopoulos W."/>
            <person name="Pangilinan J."/>
            <person name="LaButti K."/>
            <person name="Riley R."/>
            <person name="Lipzen A."/>
            <person name="Clum A."/>
            <person name="Drula E."/>
            <person name="Henrissat B."/>
            <person name="Kohler A."/>
            <person name="Grigoriev I.V."/>
            <person name="Martin F.M."/>
            <person name="Hacquard S."/>
        </authorList>
    </citation>
    <scope>NUCLEOTIDE SEQUENCE [LARGE SCALE GENOMIC DNA]</scope>
    <source>
        <strain evidence="2 3">MPI-CAGE-CH-0241</strain>
    </source>
</reference>
<evidence type="ECO:0000313" key="3">
    <source>
        <dbReference type="Proteomes" id="UP000777438"/>
    </source>
</evidence>
<dbReference type="PROSITE" id="PS51186">
    <property type="entry name" value="GNAT"/>
    <property type="match status" value="1"/>
</dbReference>
<evidence type="ECO:0000259" key="1">
    <source>
        <dbReference type="PROSITE" id="PS51186"/>
    </source>
</evidence>
<dbReference type="AlphaFoldDB" id="A0A9P9AIT9"/>
<name>A0A9P9AIT9_9HYPO</name>
<sequence length="219" mass="24501">MSVIVLPKSLPSETDFDHLIEKYKSFRLLSLQLSPEAFGSTYAREVAFPDETWRSRVSNPLATNIVASSTKSSPSFHSELDQIASDLILQDDWLASLTLIGPLDKEDAAKRFQDMYLSPEIVLDGDAKWRFALNAMYVLPTARGGGLGVKLVEHAKTVASELASGEKARILLVVDYENEGARRTYEKSGFEVIQRHWFDDYRQGRGARTEAAVMKVDID</sequence>
<dbReference type="EMBL" id="JAGPYM010000020">
    <property type="protein sequence ID" value="KAH6884486.1"/>
    <property type="molecule type" value="Genomic_DNA"/>
</dbReference>
<dbReference type="SUPFAM" id="SSF55729">
    <property type="entry name" value="Acyl-CoA N-acyltransferases (Nat)"/>
    <property type="match status" value="1"/>
</dbReference>
<keyword evidence="3" id="KW-1185">Reference proteome</keyword>
<evidence type="ECO:0000313" key="2">
    <source>
        <dbReference type="EMBL" id="KAH6884486.1"/>
    </source>
</evidence>
<comment type="caution">
    <text evidence="2">The sequence shown here is derived from an EMBL/GenBank/DDBJ whole genome shotgun (WGS) entry which is preliminary data.</text>
</comment>
<dbReference type="Gene3D" id="3.40.630.30">
    <property type="match status" value="1"/>
</dbReference>
<dbReference type="GO" id="GO:0016747">
    <property type="term" value="F:acyltransferase activity, transferring groups other than amino-acyl groups"/>
    <property type="evidence" value="ECO:0007669"/>
    <property type="project" value="InterPro"/>
</dbReference>
<dbReference type="Pfam" id="PF00583">
    <property type="entry name" value="Acetyltransf_1"/>
    <property type="match status" value="1"/>
</dbReference>
<proteinExistence type="predicted"/>